<evidence type="ECO:0000256" key="3">
    <source>
        <dbReference type="ARBA" id="ARBA00022679"/>
    </source>
</evidence>
<gene>
    <name evidence="5" type="primary">gtf3</name>
    <name evidence="8" type="ORF">A6J77_006505</name>
</gene>
<sequence>MRAHITNLYGQSSDSTAMISQNMTAQIARELGVNELGIYNYPITVDSPSELSTRLDGIIASVSAEDIVILQLPTWNSLAFEQALVNKLKNYWHIKIAIYLHDVIPLQFKSNYYLMNDYIELFNQVDCLIVPSENMKNRLIEEGLTVQNIIIQHMWDHPIAYDLAKTTFKQEIHFAGNAEKFDFVKDWSGETPLKVYSNPVEENLNEKVTYLGWYSDTKLVHHLSEGGFGLVWTENPDIQEYFALCNSYKLGTYLAAGIPVIVSRNLSNAQLIKDHQLGFIVDSLEEADTIVAKIDKEEYEMIKENVANFAFLLRTGQFTKKLLTDTIHQIILKK</sequence>
<name>A0A2J9PPC2_9LACT</name>
<evidence type="ECO:0000313" key="9">
    <source>
        <dbReference type="Proteomes" id="UP000192813"/>
    </source>
</evidence>
<evidence type="ECO:0000256" key="4">
    <source>
        <dbReference type="ARBA" id="ARBA00022741"/>
    </source>
</evidence>
<accession>A0A2J9PPC2</accession>
<feature type="domain" description="Glucosyltransferase 3-like C-terminal" evidence="7">
    <location>
        <begin position="172"/>
        <end position="325"/>
    </location>
</feature>
<keyword evidence="4 5" id="KW-0547">Nucleotide-binding</keyword>
<comment type="similarity">
    <text evidence="5">Belongs to the Gtf3 glucosyltransferase family.</text>
</comment>
<keyword evidence="2 5" id="KW-0328">Glycosyltransferase</keyword>
<feature type="domain" description="Glucosyltransferase 3-like N-terminal" evidence="6">
    <location>
        <begin position="3"/>
        <end position="154"/>
    </location>
</feature>
<dbReference type="InterPro" id="IPR043676">
    <property type="entry name" value="Gtf3"/>
</dbReference>
<dbReference type="Pfam" id="PF26334">
    <property type="entry name" value="Gtf3_N"/>
    <property type="match status" value="1"/>
</dbReference>
<dbReference type="InterPro" id="IPR058592">
    <property type="entry name" value="Gtf3_C"/>
</dbReference>
<dbReference type="RefSeq" id="WP_083069241.1">
    <property type="nucleotide sequence ID" value="NZ_JALXKY010000001.1"/>
</dbReference>
<dbReference type="GO" id="GO:0000166">
    <property type="term" value="F:nucleotide binding"/>
    <property type="evidence" value="ECO:0007669"/>
    <property type="project" value="UniProtKB-KW"/>
</dbReference>
<evidence type="ECO:0000259" key="6">
    <source>
        <dbReference type="Pfam" id="PF26334"/>
    </source>
</evidence>
<dbReference type="AlphaFoldDB" id="A0A2J9PPC2"/>
<comment type="subunit">
    <text evidence="5">Homotetramer; a dimer of dimers.</text>
</comment>
<dbReference type="EMBL" id="NBTM02000001">
    <property type="protein sequence ID" value="PNL91891.1"/>
    <property type="molecule type" value="Genomic_DNA"/>
</dbReference>
<dbReference type="GO" id="GO:0035251">
    <property type="term" value="F:UDP-glucosyltransferase activity"/>
    <property type="evidence" value="ECO:0007669"/>
    <property type="project" value="InterPro"/>
</dbReference>
<dbReference type="Proteomes" id="UP000192813">
    <property type="component" value="Unassembled WGS sequence"/>
</dbReference>
<dbReference type="Pfam" id="PF26337">
    <property type="entry name" value="Gtf3_C"/>
    <property type="match status" value="1"/>
</dbReference>
<reference evidence="9" key="1">
    <citation type="submission" date="2017-12" db="EMBL/GenBank/DDBJ databases">
        <title>FDA dAtabase for Regulatory Grade micrObial Sequences (FDA-ARGOS): Supporting development and validation of Infectious Disease Dx tests.</title>
        <authorList>
            <person name="Hoffmann M."/>
            <person name="Allard M."/>
            <person name="Evans P."/>
            <person name="Brown E."/>
            <person name="Tallon L."/>
            <person name="Sadzewicz L."/>
            <person name="Sengamalay N."/>
            <person name="Ott S."/>
            <person name="Godinez A."/>
            <person name="Nagaraj S."/>
            <person name="Vavikolanu K."/>
            <person name="Aluvathingal J."/>
            <person name="Nadendla S."/>
            <person name="Sichtig H."/>
        </authorList>
    </citation>
    <scope>NUCLEOTIDE SEQUENCE [LARGE SCALE GENOMIC DNA]</scope>
    <source>
        <strain evidence="9">FDAARGOS_249</strain>
    </source>
</reference>
<dbReference type="InterPro" id="IPR058591">
    <property type="entry name" value="Gtf3_N"/>
</dbReference>
<feature type="binding site" evidence="5">
    <location>
        <position position="16"/>
    </location>
    <ligand>
        <name>UDP</name>
        <dbReference type="ChEBI" id="CHEBI:58223"/>
    </ligand>
</feature>
<comment type="caution">
    <text evidence="8">The sequence shown here is derived from an EMBL/GenBank/DDBJ whole genome shotgun (WGS) entry which is preliminary data.</text>
</comment>
<evidence type="ECO:0000256" key="5">
    <source>
        <dbReference type="HAMAP-Rule" id="MF_00841"/>
    </source>
</evidence>
<proteinExistence type="inferred from homology"/>
<dbReference type="SUPFAM" id="SSF53756">
    <property type="entry name" value="UDP-Glycosyltransferase/glycogen phosphorylase"/>
    <property type="match status" value="1"/>
</dbReference>
<dbReference type="UniPathway" id="UPA00378"/>
<evidence type="ECO:0000313" key="8">
    <source>
        <dbReference type="EMBL" id="PNL91891.1"/>
    </source>
</evidence>
<organism evidence="8 9">
    <name type="scientific">Aerococcus viridans</name>
    <dbReference type="NCBI Taxonomy" id="1377"/>
    <lineage>
        <taxon>Bacteria</taxon>
        <taxon>Bacillati</taxon>
        <taxon>Bacillota</taxon>
        <taxon>Bacilli</taxon>
        <taxon>Lactobacillales</taxon>
        <taxon>Aerococcaceae</taxon>
        <taxon>Aerococcus</taxon>
    </lineage>
</organism>
<comment type="domain">
    <text evidence="5">Dimerizes via the C-terminus; dimerization is required for tetramer formation. Binds protein substrate via an exposed loop in the N-terminus.</text>
</comment>
<dbReference type="PIRSF" id="PIRSF007023">
    <property type="entry name" value="UDP-Galf_transf"/>
    <property type="match status" value="1"/>
</dbReference>
<dbReference type="EC" id="2.4.1.-" evidence="5"/>
<evidence type="ECO:0000256" key="1">
    <source>
        <dbReference type="ARBA" id="ARBA00004922"/>
    </source>
</evidence>
<feature type="binding site" evidence="5">
    <location>
        <position position="180"/>
    </location>
    <ligand>
        <name>UDP</name>
        <dbReference type="ChEBI" id="CHEBI:58223"/>
    </ligand>
</feature>
<keyword evidence="3 5" id="KW-0808">Transferase</keyword>
<evidence type="ECO:0000259" key="7">
    <source>
        <dbReference type="Pfam" id="PF26337"/>
    </source>
</evidence>
<protein>
    <recommendedName>
        <fullName evidence="5">Glucosyltransferase 3</fullName>
        <ecNumber evidence="5">2.4.1.-</ecNumber>
    </recommendedName>
</protein>
<dbReference type="HAMAP" id="MF_00841">
    <property type="entry name" value="Gtf3"/>
    <property type="match status" value="1"/>
</dbReference>
<comment type="function">
    <text evidence="5">Required for polymorphic O-glycosylation of the serine-rich repeat protein in this bacteria. Catalyzes the second step in glycosylation by transferring a sugar from a UDP-activated sugar to the terminal GlcNAc moiety of the 3-O-(N-acetyl-alpha-D-glucosaminyl)-L-seryl-[protein] resulting from the first glycosylation step.</text>
</comment>
<evidence type="ECO:0000256" key="2">
    <source>
        <dbReference type="ARBA" id="ARBA00022676"/>
    </source>
</evidence>
<comment type="pathway">
    <text evidence="1 5">Protein modification; protein glycosylation.</text>
</comment>
<feature type="binding site" evidence="5">
    <location>
        <begin position="247"/>
        <end position="252"/>
    </location>
    <ligand>
        <name>UDP</name>
        <dbReference type="ChEBI" id="CHEBI:58223"/>
    </ligand>
</feature>
<dbReference type="Gene3D" id="3.40.50.2000">
    <property type="entry name" value="Glycogen Phosphorylase B"/>
    <property type="match status" value="2"/>
</dbReference>